<dbReference type="SUPFAM" id="SSF50249">
    <property type="entry name" value="Nucleic acid-binding proteins"/>
    <property type="match status" value="1"/>
</dbReference>
<dbReference type="EMBL" id="PJNI01000001">
    <property type="protein sequence ID" value="PKR82227.1"/>
    <property type="molecule type" value="Genomic_DNA"/>
</dbReference>
<dbReference type="PROSITE" id="PS50935">
    <property type="entry name" value="SSB"/>
    <property type="match status" value="1"/>
</dbReference>
<dbReference type="InterPro" id="IPR012340">
    <property type="entry name" value="NA-bd_OB-fold"/>
</dbReference>
<dbReference type="PANTHER" id="PTHR10302">
    <property type="entry name" value="SINGLE-STRANDED DNA-BINDING PROTEIN"/>
    <property type="match status" value="1"/>
</dbReference>
<dbReference type="NCBIfam" id="TIGR00621">
    <property type="entry name" value="ssb"/>
    <property type="match status" value="1"/>
</dbReference>
<dbReference type="GO" id="GO:0006260">
    <property type="term" value="P:DNA replication"/>
    <property type="evidence" value="ECO:0007669"/>
    <property type="project" value="InterPro"/>
</dbReference>
<organism evidence="4 5">
    <name type="scientific">Brumimicrobium salinarum</name>
    <dbReference type="NCBI Taxonomy" id="2058658"/>
    <lineage>
        <taxon>Bacteria</taxon>
        <taxon>Pseudomonadati</taxon>
        <taxon>Bacteroidota</taxon>
        <taxon>Flavobacteriia</taxon>
        <taxon>Flavobacteriales</taxon>
        <taxon>Crocinitomicaceae</taxon>
        <taxon>Brumimicrobium</taxon>
    </lineage>
</organism>
<evidence type="ECO:0000256" key="3">
    <source>
        <dbReference type="RuleBase" id="RU000524"/>
    </source>
</evidence>
<dbReference type="GO" id="GO:0003697">
    <property type="term" value="F:single-stranded DNA binding"/>
    <property type="evidence" value="ECO:0007669"/>
    <property type="project" value="InterPro"/>
</dbReference>
<dbReference type="PIRSF" id="PIRSF002070">
    <property type="entry name" value="SSB"/>
    <property type="match status" value="1"/>
</dbReference>
<dbReference type="AlphaFoldDB" id="A0A2I0R6M5"/>
<keyword evidence="5" id="KW-1185">Reference proteome</keyword>
<accession>A0A2I0R6M5</accession>
<dbReference type="InterPro" id="IPR011344">
    <property type="entry name" value="ssDNA-bd"/>
</dbReference>
<sequence length="108" mass="12350">MRVQQMNHVNLIGQMSTDPTFLEVEGGKKVARFSLSTKESYLDEQGNTKSLKNWHKVTAWGKWVPVLEQLGAKGQALAIEGRLRSRFYKKNGERKSFTEIEINDLVIL</sequence>
<dbReference type="Pfam" id="PF00436">
    <property type="entry name" value="SSB"/>
    <property type="match status" value="1"/>
</dbReference>
<dbReference type="Proteomes" id="UP000236654">
    <property type="component" value="Unassembled WGS sequence"/>
</dbReference>
<proteinExistence type="predicted"/>
<dbReference type="InterPro" id="IPR000424">
    <property type="entry name" value="Primosome_PriB/ssb"/>
</dbReference>
<dbReference type="RefSeq" id="WP_101333372.1">
    <property type="nucleotide sequence ID" value="NZ_PJNI01000001.1"/>
</dbReference>
<dbReference type="GO" id="GO:0009295">
    <property type="term" value="C:nucleoid"/>
    <property type="evidence" value="ECO:0007669"/>
    <property type="project" value="TreeGrafter"/>
</dbReference>
<dbReference type="OrthoDB" id="9809878at2"/>
<comment type="caution">
    <text evidence="4">The sequence shown here is derived from an EMBL/GenBank/DDBJ whole genome shotgun (WGS) entry which is preliminary data.</text>
</comment>
<protein>
    <recommendedName>
        <fullName evidence="2 3">Single-stranded DNA-binding protein</fullName>
    </recommendedName>
</protein>
<keyword evidence="1 2" id="KW-0238">DNA-binding</keyword>
<evidence type="ECO:0000256" key="1">
    <source>
        <dbReference type="ARBA" id="ARBA00023125"/>
    </source>
</evidence>
<evidence type="ECO:0000313" key="4">
    <source>
        <dbReference type="EMBL" id="PKR82227.1"/>
    </source>
</evidence>
<dbReference type="PANTHER" id="PTHR10302:SF0">
    <property type="entry name" value="SINGLE-STRANDED DNA-BINDING PROTEIN, MITOCHONDRIAL"/>
    <property type="match status" value="1"/>
</dbReference>
<dbReference type="Gene3D" id="2.40.50.140">
    <property type="entry name" value="Nucleic acid-binding proteins"/>
    <property type="match status" value="1"/>
</dbReference>
<gene>
    <name evidence="4" type="ORF">CW751_02530</name>
</gene>
<dbReference type="CDD" id="cd04496">
    <property type="entry name" value="SSB_OBF"/>
    <property type="match status" value="1"/>
</dbReference>
<evidence type="ECO:0000313" key="5">
    <source>
        <dbReference type="Proteomes" id="UP000236654"/>
    </source>
</evidence>
<reference evidence="4 5" key="1">
    <citation type="submission" date="2017-12" db="EMBL/GenBank/DDBJ databases">
        <title>The draft genome sequence of Brumimicrobium saltpan LHR20.</title>
        <authorList>
            <person name="Do Z.-J."/>
            <person name="Luo H.-R."/>
        </authorList>
    </citation>
    <scope>NUCLEOTIDE SEQUENCE [LARGE SCALE GENOMIC DNA]</scope>
    <source>
        <strain evidence="4 5">LHR20</strain>
    </source>
</reference>
<name>A0A2I0R6M5_9FLAO</name>
<evidence type="ECO:0000256" key="2">
    <source>
        <dbReference type="PIRNR" id="PIRNR002070"/>
    </source>
</evidence>